<keyword evidence="2" id="KW-1185">Reference proteome</keyword>
<evidence type="ECO:0000313" key="2">
    <source>
        <dbReference type="Proteomes" id="UP000248012"/>
    </source>
</evidence>
<proteinExistence type="predicted"/>
<dbReference type="Proteomes" id="UP000248012">
    <property type="component" value="Unassembled WGS sequence"/>
</dbReference>
<dbReference type="EMBL" id="QFVT01000003">
    <property type="protein sequence ID" value="PYC48355.1"/>
    <property type="molecule type" value="Genomic_DNA"/>
</dbReference>
<dbReference type="AlphaFoldDB" id="A0A2V4MNQ1"/>
<evidence type="ECO:0000313" key="1">
    <source>
        <dbReference type="EMBL" id="PYC48355.1"/>
    </source>
</evidence>
<sequence>MQDILGMLTTLRRPRLLIRAARIGMEDYRRDHHLRRLLGHGALPRSGAALLRLMEMEADLNDLRRQSNASYSVINHVDLLIAMMAEAQILRNTAG</sequence>
<protein>
    <submittedName>
        <fullName evidence="1">Uncharacterized protein</fullName>
    </submittedName>
</protein>
<name>A0A2V4MNQ1_9RHOB</name>
<dbReference type="RefSeq" id="WP_110795089.1">
    <property type="nucleotide sequence ID" value="NZ_KZ826482.1"/>
</dbReference>
<dbReference type="Pfam" id="PF20083">
    <property type="entry name" value="DUF6477"/>
    <property type="match status" value="1"/>
</dbReference>
<organism evidence="1 2">
    <name type="scientific">Litorivita pollutaquae</name>
    <dbReference type="NCBI Taxonomy" id="2200892"/>
    <lineage>
        <taxon>Bacteria</taxon>
        <taxon>Pseudomonadati</taxon>
        <taxon>Pseudomonadota</taxon>
        <taxon>Alphaproteobacteria</taxon>
        <taxon>Rhodobacterales</taxon>
        <taxon>Paracoccaceae</taxon>
        <taxon>Litorivita</taxon>
    </lineage>
</organism>
<reference evidence="1 2" key="1">
    <citation type="submission" date="2018-05" db="EMBL/GenBank/DDBJ databases">
        <title>Oceanovita maritima gen. nov., sp. nov., a marine bacterium in the family Rhodobacteraceae isolated from surface seawater of Lundu port Xiamen, China.</title>
        <authorList>
            <person name="Hetharua B.H."/>
            <person name="Min D."/>
            <person name="Liao H."/>
            <person name="Tian Y."/>
        </authorList>
    </citation>
    <scope>NUCLEOTIDE SEQUENCE [LARGE SCALE GENOMIC DNA]</scope>
    <source>
        <strain evidence="1 2">FSX-11</strain>
    </source>
</reference>
<gene>
    <name evidence="1" type="ORF">DI396_05025</name>
</gene>
<dbReference type="InterPro" id="IPR045516">
    <property type="entry name" value="DUF6477"/>
</dbReference>
<dbReference type="OrthoDB" id="7875218at2"/>
<accession>A0A2V4MNQ1</accession>
<comment type="caution">
    <text evidence="1">The sequence shown here is derived from an EMBL/GenBank/DDBJ whole genome shotgun (WGS) entry which is preliminary data.</text>
</comment>